<keyword evidence="2" id="KW-0547">Nucleotide-binding</keyword>
<feature type="region of interest" description="Disordered" evidence="4">
    <location>
        <begin position="271"/>
        <end position="293"/>
    </location>
</feature>
<evidence type="ECO:0000313" key="6">
    <source>
        <dbReference type="Proteomes" id="UP000747110"/>
    </source>
</evidence>
<keyword evidence="3" id="KW-0067">ATP-binding</keyword>
<proteinExistence type="inferred from homology"/>
<dbReference type="Gene3D" id="2.60.34.10">
    <property type="entry name" value="Substrate Binding Domain Of DNAk, Chain A, domain 1"/>
    <property type="match status" value="1"/>
</dbReference>
<dbReference type="AlphaFoldDB" id="A0A8J4FN39"/>
<dbReference type="InterPro" id="IPR029047">
    <property type="entry name" value="HSP70_peptide-bd_sf"/>
</dbReference>
<dbReference type="GO" id="GO:0005856">
    <property type="term" value="C:cytoskeleton"/>
    <property type="evidence" value="ECO:0007669"/>
    <property type="project" value="TreeGrafter"/>
</dbReference>
<evidence type="ECO:0000256" key="2">
    <source>
        <dbReference type="ARBA" id="ARBA00022741"/>
    </source>
</evidence>
<keyword evidence="6" id="KW-1185">Reference proteome</keyword>
<feature type="non-terminal residue" evidence="5">
    <location>
        <position position="1"/>
    </location>
</feature>
<name>A0A8J4FN39_9CHLO</name>
<dbReference type="Proteomes" id="UP000747110">
    <property type="component" value="Unassembled WGS sequence"/>
</dbReference>
<evidence type="ECO:0000256" key="1">
    <source>
        <dbReference type="ARBA" id="ARBA00008738"/>
    </source>
</evidence>
<accession>A0A8J4FN39</accession>
<dbReference type="Pfam" id="PF00012">
    <property type="entry name" value="HSP70"/>
    <property type="match status" value="1"/>
</dbReference>
<dbReference type="EMBL" id="BNCP01000014">
    <property type="protein sequence ID" value="GIL78943.1"/>
    <property type="molecule type" value="Genomic_DNA"/>
</dbReference>
<dbReference type="PANTHER" id="PTHR31516:SF17">
    <property type="entry name" value="STABILIZER OF AXONEMAL MICROTUBULES 2"/>
    <property type="match status" value="1"/>
</dbReference>
<protein>
    <submittedName>
        <fullName evidence="5">Uncharacterized protein</fullName>
    </submittedName>
</protein>
<evidence type="ECO:0000256" key="4">
    <source>
        <dbReference type="SAM" id="MobiDB-lite"/>
    </source>
</evidence>
<dbReference type="InterPro" id="IPR033336">
    <property type="entry name" value="SAXO1/2"/>
</dbReference>
<sequence>DISMEAWGSPTSHTQRPSATYRRPQITAFLLHGGSDSAGIRASILSHTKNFHLGILSISIKKLYKSKAHILLQSSTSHFSLHSGEEPRSEQTATTMSLKTGDPYRAHFVGREIQLYGAQPGFQGYTSYASDYIPHHIDPRPPPTGRQYNGNAVPFDGNSSYKQDYQSYPIEPRHPPPAWQWQPNSAPFNGTTLYRDNYRGHTIEPKPPVAPKPYNPNSAPFDGNSLYRQDFIQHSLEPRPRCTAGAYQPNPAPFDGTSLYKADYKAYPITPRTSVRTNPPAINPAPFEGQTNYRDDYKAYPMEPRSPIAPAPYQPNTAPFQGSTETRDQYQPWPVDPSLTHRAGMLPPMRPSASFEGSSTYSQDYRGWKLPARRPALGVQMQGDRTYVLIPTQAALPAAGKQLFTTVHDNQTEICVLVLRGDAAVASRNNVIGQFDLKGIPPGPRGTPRIEITLNVDSNNVLSATATDLDANRHEQWLRQGSMEARALASDIMPV</sequence>
<dbReference type="GO" id="GO:0140662">
    <property type="term" value="F:ATP-dependent protein folding chaperone"/>
    <property type="evidence" value="ECO:0007669"/>
    <property type="project" value="InterPro"/>
</dbReference>
<gene>
    <name evidence="5" type="ORF">Vretifemale_8338</name>
</gene>
<dbReference type="PANTHER" id="PTHR31516">
    <property type="entry name" value="STABILIZER OF AXONEMAL MICROTUBULES 2"/>
    <property type="match status" value="1"/>
</dbReference>
<comment type="similarity">
    <text evidence="1">Belongs to the FAM154 family.</text>
</comment>
<dbReference type="InterPro" id="IPR013126">
    <property type="entry name" value="Hsp_70_fam"/>
</dbReference>
<dbReference type="GO" id="GO:0008017">
    <property type="term" value="F:microtubule binding"/>
    <property type="evidence" value="ECO:0007669"/>
    <property type="project" value="InterPro"/>
</dbReference>
<organism evidence="5 6">
    <name type="scientific">Volvox reticuliferus</name>
    <dbReference type="NCBI Taxonomy" id="1737510"/>
    <lineage>
        <taxon>Eukaryota</taxon>
        <taxon>Viridiplantae</taxon>
        <taxon>Chlorophyta</taxon>
        <taxon>core chlorophytes</taxon>
        <taxon>Chlorophyceae</taxon>
        <taxon>CS clade</taxon>
        <taxon>Chlamydomonadales</taxon>
        <taxon>Volvocaceae</taxon>
        <taxon>Volvox</taxon>
    </lineage>
</organism>
<reference evidence="5" key="1">
    <citation type="journal article" date="2021" name="Proc. Natl. Acad. Sci. U.S.A.">
        <title>Three genomes in the algal genus Volvox reveal the fate of a haploid sex-determining region after a transition to homothallism.</title>
        <authorList>
            <person name="Yamamoto K."/>
            <person name="Hamaji T."/>
            <person name="Kawai-Toyooka H."/>
            <person name="Matsuzaki R."/>
            <person name="Takahashi F."/>
            <person name="Nishimura Y."/>
            <person name="Kawachi M."/>
            <person name="Noguchi H."/>
            <person name="Minakuchi Y."/>
            <person name="Umen J.G."/>
            <person name="Toyoda A."/>
            <person name="Nozaki H."/>
        </authorList>
    </citation>
    <scope>NUCLEOTIDE SEQUENCE</scope>
    <source>
        <strain evidence="5">NIES-3786</strain>
    </source>
</reference>
<dbReference type="Pfam" id="PF05217">
    <property type="entry name" value="SAXO1-2"/>
    <property type="match status" value="1"/>
</dbReference>
<evidence type="ECO:0000256" key="3">
    <source>
        <dbReference type="ARBA" id="ARBA00022840"/>
    </source>
</evidence>
<dbReference type="GO" id="GO:0005524">
    <property type="term" value="F:ATP binding"/>
    <property type="evidence" value="ECO:0007669"/>
    <property type="project" value="UniProtKB-KW"/>
</dbReference>
<evidence type="ECO:0000313" key="5">
    <source>
        <dbReference type="EMBL" id="GIL78943.1"/>
    </source>
</evidence>
<dbReference type="SUPFAM" id="SSF100920">
    <property type="entry name" value="Heat shock protein 70kD (HSP70), peptide-binding domain"/>
    <property type="match status" value="1"/>
</dbReference>
<comment type="caution">
    <text evidence="5">The sequence shown here is derived from an EMBL/GenBank/DDBJ whole genome shotgun (WGS) entry which is preliminary data.</text>
</comment>
<dbReference type="OrthoDB" id="510472at2759"/>